<dbReference type="RefSeq" id="WP_014446506.1">
    <property type="nucleotide sequence ID" value="NC_017093.1"/>
</dbReference>
<dbReference type="GO" id="GO:0006352">
    <property type="term" value="P:DNA-templated transcription initiation"/>
    <property type="evidence" value="ECO:0007669"/>
    <property type="project" value="InterPro"/>
</dbReference>
<name>I0HF33_ACTM4</name>
<dbReference type="PATRIC" id="fig|512565.3.peg.6402"/>
<dbReference type="EMBL" id="AP012319">
    <property type="protein sequence ID" value="BAL91620.1"/>
    <property type="molecule type" value="Genomic_DNA"/>
</dbReference>
<dbReference type="SUPFAM" id="SSF88946">
    <property type="entry name" value="Sigma2 domain of RNA polymerase sigma factors"/>
    <property type="match status" value="1"/>
</dbReference>
<accession>I0HF33</accession>
<dbReference type="AlphaFoldDB" id="I0HF33"/>
<evidence type="ECO:0008006" key="3">
    <source>
        <dbReference type="Google" id="ProtNLM"/>
    </source>
</evidence>
<organism evidence="1 2">
    <name type="scientific">Actinoplanes missouriensis (strain ATCC 14538 / DSM 43046 / CBS 188.64 / JCM 3121 / NBRC 102363 / NCIMB 12654 / NRRL B-3342 / UNCC 431)</name>
    <dbReference type="NCBI Taxonomy" id="512565"/>
    <lineage>
        <taxon>Bacteria</taxon>
        <taxon>Bacillati</taxon>
        <taxon>Actinomycetota</taxon>
        <taxon>Actinomycetes</taxon>
        <taxon>Micromonosporales</taxon>
        <taxon>Micromonosporaceae</taxon>
        <taxon>Actinoplanes</taxon>
    </lineage>
</organism>
<protein>
    <recommendedName>
        <fullName evidence="3">RNA polymerase ECF-subfamily sigma factor</fullName>
    </recommendedName>
</protein>
<gene>
    <name evidence="1" type="ordered locus">AMIS_64000</name>
</gene>
<proteinExistence type="predicted"/>
<dbReference type="GO" id="GO:0003700">
    <property type="term" value="F:DNA-binding transcription factor activity"/>
    <property type="evidence" value="ECO:0007669"/>
    <property type="project" value="InterPro"/>
</dbReference>
<keyword evidence="2" id="KW-1185">Reference proteome</keyword>
<dbReference type="KEGG" id="ams:AMIS_64000"/>
<evidence type="ECO:0000313" key="2">
    <source>
        <dbReference type="Proteomes" id="UP000007882"/>
    </source>
</evidence>
<dbReference type="Proteomes" id="UP000007882">
    <property type="component" value="Chromosome"/>
</dbReference>
<reference evidence="1 2" key="1">
    <citation type="submission" date="2012-02" db="EMBL/GenBank/DDBJ databases">
        <title>Complete genome sequence of Actinoplanes missouriensis 431 (= NBRC 102363).</title>
        <authorList>
            <person name="Ohnishi Y."/>
            <person name="Ishikawa J."/>
            <person name="Sekine M."/>
            <person name="Hosoyama A."/>
            <person name="Harada T."/>
            <person name="Narita H."/>
            <person name="Hata T."/>
            <person name="Konno Y."/>
            <person name="Tutikane K."/>
            <person name="Fujita N."/>
            <person name="Horinouchi S."/>
            <person name="Hayakawa M."/>
        </authorList>
    </citation>
    <scope>NUCLEOTIDE SEQUENCE [LARGE SCALE GENOMIC DNA]</scope>
    <source>
        <strain evidence="2">ATCC 14538 / DSM 43046 / CBS 188.64 / JCM 3121 / NBRC 102363 / NCIMB 12654 / NRRL B-3342 / UNCC 431</strain>
    </source>
</reference>
<dbReference type="HOGENOM" id="CLU_3211355_0_0_11"/>
<dbReference type="STRING" id="512565.AMIS_64000"/>
<dbReference type="InterPro" id="IPR013325">
    <property type="entry name" value="RNA_pol_sigma_r2"/>
</dbReference>
<sequence length="44" mass="4705">MVTALDEIFRAEWGRVLAGLVGVLGDFDLAEDAAQEAFTIAADH</sequence>
<evidence type="ECO:0000313" key="1">
    <source>
        <dbReference type="EMBL" id="BAL91620.1"/>
    </source>
</evidence>